<keyword evidence="1" id="KW-0472">Membrane</keyword>
<keyword evidence="1" id="KW-1133">Transmembrane helix</keyword>
<dbReference type="RefSeq" id="WP_344137747.1">
    <property type="nucleotide sequence ID" value="NZ_BAAARA010000024.1"/>
</dbReference>
<reference evidence="2 3" key="1">
    <citation type="journal article" date="2019" name="Int. J. Syst. Evol. Microbiol.">
        <title>The Global Catalogue of Microorganisms (GCM) 10K type strain sequencing project: providing services to taxonomists for standard genome sequencing and annotation.</title>
        <authorList>
            <consortium name="The Broad Institute Genomics Platform"/>
            <consortium name="The Broad Institute Genome Sequencing Center for Infectious Disease"/>
            <person name="Wu L."/>
            <person name="Ma J."/>
        </authorList>
    </citation>
    <scope>NUCLEOTIDE SEQUENCE [LARGE SCALE GENOMIC DNA]</scope>
    <source>
        <strain evidence="2 3">JCM 16221</strain>
    </source>
</reference>
<feature type="transmembrane region" description="Helical" evidence="1">
    <location>
        <begin position="316"/>
        <end position="333"/>
    </location>
</feature>
<sequence length="607" mass="67400">MGFKTADAPPVEVDTFLEKPLRERMKTLALHWVEYGFGSPKMIHTTYIVKLVVFYIIGGTALTTWTSGLGPFWDVMSWWDEPIVYQKLVLWTVLLEAVGIAGSWGPLAGKFKPMTGGISFWARPGTIRLRPWRRVPFTSGDRRTVFDVFLYLGFLASVTAAVLQPGVPSESLAAVLPDNTAGLVNTAPLIPAIVLLVLIGLRDKTIFIATRSEQYLPAMLFFTVLPFGDMVIALKLLIVSVWVGAGVSKFGRHFSNVVPPMVSNSPCVPSRWVKRAHYRDFPRDIRPSGLAHFMAHVGGTFVEIATPLVLLFSTNYWLTLGAVALMVLFHLFITSTFPLAVPLEWNILFGYAAVFLFLGFPNWQGHAVWDMSSPWLAAGTIAGLMFFPVLGNLRPDLVSFLPSMRQYAGNWASALWAFAPGAEAKLNRVKRPTTNQIEQLEAMGYPPKVAEITMQQTAAWRSMHSQGRGLFSLLYKHIPDVDRWSVREAEFACNSLVGFNFGDGHLHNEDLLAAVQTQCDFAPGEFIVVWVESQAIHSSVQRYKVIDVAVGVIERGTWKVADAVREQPWLPNGPIPLEVTWSRPSRRSAVQHSSALGQDTDGQWTAS</sequence>
<protein>
    <submittedName>
        <fullName evidence="2">DUF3556 domain-containing protein</fullName>
    </submittedName>
</protein>
<feature type="transmembrane region" description="Helical" evidence="1">
    <location>
        <begin position="375"/>
        <end position="393"/>
    </location>
</feature>
<feature type="transmembrane region" description="Helical" evidence="1">
    <location>
        <begin position="47"/>
        <end position="68"/>
    </location>
</feature>
<feature type="transmembrane region" description="Helical" evidence="1">
    <location>
        <begin position="183"/>
        <end position="201"/>
    </location>
</feature>
<accession>A0ABN3GXE6</accession>
<feature type="transmembrane region" description="Helical" evidence="1">
    <location>
        <begin position="144"/>
        <end position="163"/>
    </location>
</feature>
<name>A0ABN3GXE6_9PSEU</name>
<comment type="caution">
    <text evidence="2">The sequence shown here is derived from an EMBL/GenBank/DDBJ whole genome shotgun (WGS) entry which is preliminary data.</text>
</comment>
<feature type="transmembrane region" description="Helical" evidence="1">
    <location>
        <begin position="88"/>
        <end position="107"/>
    </location>
</feature>
<evidence type="ECO:0000256" key="1">
    <source>
        <dbReference type="SAM" id="Phobius"/>
    </source>
</evidence>
<dbReference type="EMBL" id="BAAARA010000024">
    <property type="protein sequence ID" value="GAA2363473.1"/>
    <property type="molecule type" value="Genomic_DNA"/>
</dbReference>
<evidence type="ECO:0000313" key="3">
    <source>
        <dbReference type="Proteomes" id="UP001501218"/>
    </source>
</evidence>
<gene>
    <name evidence="2" type="ORF">GCM10009854_48970</name>
</gene>
<dbReference type="Proteomes" id="UP001501218">
    <property type="component" value="Unassembled WGS sequence"/>
</dbReference>
<proteinExistence type="predicted"/>
<dbReference type="InterPro" id="IPR021941">
    <property type="entry name" value="DUF3556_TM"/>
</dbReference>
<dbReference type="Pfam" id="PF12077">
    <property type="entry name" value="DUF3556"/>
    <property type="match status" value="1"/>
</dbReference>
<feature type="transmembrane region" description="Helical" evidence="1">
    <location>
        <begin position="345"/>
        <end position="363"/>
    </location>
</feature>
<keyword evidence="1" id="KW-0812">Transmembrane</keyword>
<organism evidence="2 3">
    <name type="scientific">Saccharopolyspora halophila</name>
    <dbReference type="NCBI Taxonomy" id="405551"/>
    <lineage>
        <taxon>Bacteria</taxon>
        <taxon>Bacillati</taxon>
        <taxon>Actinomycetota</taxon>
        <taxon>Actinomycetes</taxon>
        <taxon>Pseudonocardiales</taxon>
        <taxon>Pseudonocardiaceae</taxon>
        <taxon>Saccharopolyspora</taxon>
    </lineage>
</organism>
<feature type="transmembrane region" description="Helical" evidence="1">
    <location>
        <begin position="221"/>
        <end position="245"/>
    </location>
</feature>
<keyword evidence="3" id="KW-1185">Reference proteome</keyword>
<evidence type="ECO:0000313" key="2">
    <source>
        <dbReference type="EMBL" id="GAA2363473.1"/>
    </source>
</evidence>